<feature type="signal peptide" evidence="1">
    <location>
        <begin position="1"/>
        <end position="30"/>
    </location>
</feature>
<keyword evidence="1" id="KW-0732">Signal</keyword>
<reference evidence="2" key="1">
    <citation type="submission" date="2022-06" db="EMBL/GenBank/DDBJ databases">
        <title>Alkalimarinus sp. nov., isolated from gut of a Alitta virens.</title>
        <authorList>
            <person name="Yang A.I."/>
            <person name="Shin N.-R."/>
        </authorList>
    </citation>
    <scope>NUCLEOTIDE SEQUENCE</scope>
    <source>
        <strain evidence="2">A2M4</strain>
    </source>
</reference>
<proteinExistence type="predicted"/>
<keyword evidence="3" id="KW-1185">Reference proteome</keyword>
<accession>A0ABY6N3N4</accession>
<evidence type="ECO:0000313" key="2">
    <source>
        <dbReference type="EMBL" id="UZE96639.1"/>
    </source>
</evidence>
<feature type="chain" id="PRO_5046643848" evidence="1">
    <location>
        <begin position="31"/>
        <end position="126"/>
    </location>
</feature>
<evidence type="ECO:0000256" key="1">
    <source>
        <dbReference type="SAM" id="SignalP"/>
    </source>
</evidence>
<protein>
    <submittedName>
        <fullName evidence="2">Uncharacterized protein</fullName>
    </submittedName>
</protein>
<name>A0ABY6N3N4_9ALTE</name>
<dbReference type="EMBL" id="CP100390">
    <property type="protein sequence ID" value="UZE96639.1"/>
    <property type="molecule type" value="Genomic_DNA"/>
</dbReference>
<evidence type="ECO:0000313" key="3">
    <source>
        <dbReference type="Proteomes" id="UP001163739"/>
    </source>
</evidence>
<organism evidence="2 3">
    <name type="scientific">Alkalimarinus alittae</name>
    <dbReference type="NCBI Taxonomy" id="2961619"/>
    <lineage>
        <taxon>Bacteria</taxon>
        <taxon>Pseudomonadati</taxon>
        <taxon>Pseudomonadota</taxon>
        <taxon>Gammaproteobacteria</taxon>
        <taxon>Alteromonadales</taxon>
        <taxon>Alteromonadaceae</taxon>
        <taxon>Alkalimarinus</taxon>
    </lineage>
</organism>
<sequence>MDVFLTGRRTYFLILSAFLLASLLPTVAPAQTLQGIGQTIQKQQLDIKKEQETLQQEKRQRELDNDFKQLSPRIKEPLIKSADGQCFVIETVLFAGLSGLPKSTLIDITEMAQAFVGRCLYLAEMS</sequence>
<dbReference type="Proteomes" id="UP001163739">
    <property type="component" value="Chromosome"/>
</dbReference>
<gene>
    <name evidence="2" type="ORF">NKI27_02485</name>
</gene>
<dbReference type="RefSeq" id="WP_265048123.1">
    <property type="nucleotide sequence ID" value="NZ_CP100390.1"/>
</dbReference>